<dbReference type="Proteomes" id="UP000094463">
    <property type="component" value="Chromosome"/>
</dbReference>
<dbReference type="InterPro" id="IPR006656">
    <property type="entry name" value="Mopterin_OxRdtase"/>
</dbReference>
<gene>
    <name evidence="9" type="primary">yyaE-3</name>
    <name evidence="9" type="ORF">BBEV_2253</name>
</gene>
<reference evidence="9 10" key="1">
    <citation type="submission" date="2015-08" db="EMBL/GenBank/DDBJ databases">
        <title>The complete genome sequence of Bacillus beveridgei MLTeJB.</title>
        <authorList>
            <person name="Hanson T.E."/>
            <person name="Mesa C."/>
            <person name="Basesman S.M."/>
            <person name="Oremland R.S."/>
        </authorList>
    </citation>
    <scope>NUCLEOTIDE SEQUENCE [LARGE SCALE GENOMIC DNA]</scope>
    <source>
        <strain evidence="9 10">MLTeJB</strain>
    </source>
</reference>
<dbReference type="Gene3D" id="2.40.40.20">
    <property type="match status" value="1"/>
</dbReference>
<dbReference type="SUPFAM" id="SSF53706">
    <property type="entry name" value="Formate dehydrogenase/DMSO reductase, domains 1-3"/>
    <property type="match status" value="1"/>
</dbReference>
<evidence type="ECO:0000256" key="1">
    <source>
        <dbReference type="ARBA" id="ARBA00001942"/>
    </source>
</evidence>
<name>A0A1D7QX62_9BACI</name>
<keyword evidence="7" id="KW-0411">Iron-sulfur</keyword>
<dbReference type="GO" id="GO:0051536">
    <property type="term" value="F:iron-sulfur cluster binding"/>
    <property type="evidence" value="ECO:0007669"/>
    <property type="project" value="UniProtKB-KW"/>
</dbReference>
<dbReference type="Gene3D" id="3.30.2070.10">
    <property type="entry name" value="Formate dehydrogenase/DMSO reductase"/>
    <property type="match status" value="1"/>
</dbReference>
<dbReference type="RefSeq" id="WP_069365577.1">
    <property type="nucleotide sequence ID" value="NZ_CP012502.1"/>
</dbReference>
<dbReference type="GO" id="GO:0043546">
    <property type="term" value="F:molybdopterin cofactor binding"/>
    <property type="evidence" value="ECO:0007669"/>
    <property type="project" value="InterPro"/>
</dbReference>
<comment type="similarity">
    <text evidence="2">Belongs to the prokaryotic molybdopterin-containing oxidoreductase family.</text>
</comment>
<evidence type="ECO:0000256" key="2">
    <source>
        <dbReference type="ARBA" id="ARBA00010312"/>
    </source>
</evidence>
<organism evidence="9 10">
    <name type="scientific">Salisediminibacterium beveridgei</name>
    <dbReference type="NCBI Taxonomy" id="632773"/>
    <lineage>
        <taxon>Bacteria</taxon>
        <taxon>Bacillati</taxon>
        <taxon>Bacillota</taxon>
        <taxon>Bacilli</taxon>
        <taxon>Bacillales</taxon>
        <taxon>Bacillaceae</taxon>
        <taxon>Salisediminibacterium</taxon>
    </lineage>
</organism>
<dbReference type="InterPro" id="IPR006655">
    <property type="entry name" value="Mopterin_OxRdtase_prok_CS"/>
</dbReference>
<dbReference type="Pfam" id="PF00384">
    <property type="entry name" value="Molybdopterin"/>
    <property type="match status" value="1"/>
</dbReference>
<evidence type="ECO:0000256" key="6">
    <source>
        <dbReference type="ARBA" id="ARBA00023004"/>
    </source>
</evidence>
<dbReference type="PROSITE" id="PS00490">
    <property type="entry name" value="MOLYBDOPTERIN_PROK_2"/>
    <property type="match status" value="1"/>
</dbReference>
<dbReference type="Pfam" id="PF04879">
    <property type="entry name" value="Molybdop_Fe4S4"/>
    <property type="match status" value="1"/>
</dbReference>
<dbReference type="OrthoDB" id="219031at2"/>
<evidence type="ECO:0000313" key="10">
    <source>
        <dbReference type="Proteomes" id="UP000094463"/>
    </source>
</evidence>
<dbReference type="InterPro" id="IPR009010">
    <property type="entry name" value="Asp_de-COase-like_dom_sf"/>
</dbReference>
<feature type="domain" description="4Fe-4S Mo/W bis-MGD-type" evidence="8">
    <location>
        <begin position="6"/>
        <end position="63"/>
    </location>
</feature>
<keyword evidence="3" id="KW-0500">Molybdenum</keyword>
<dbReference type="Pfam" id="PF01568">
    <property type="entry name" value="Molydop_binding"/>
    <property type="match status" value="1"/>
</dbReference>
<dbReference type="PANTHER" id="PTHR43742">
    <property type="entry name" value="TRIMETHYLAMINE-N-OXIDE REDUCTASE"/>
    <property type="match status" value="1"/>
</dbReference>
<dbReference type="Gene3D" id="3.40.50.740">
    <property type="match status" value="1"/>
</dbReference>
<dbReference type="GO" id="GO:0046872">
    <property type="term" value="F:metal ion binding"/>
    <property type="evidence" value="ECO:0007669"/>
    <property type="project" value="UniProtKB-KW"/>
</dbReference>
<keyword evidence="10" id="KW-1185">Reference proteome</keyword>
<evidence type="ECO:0000256" key="4">
    <source>
        <dbReference type="ARBA" id="ARBA00022723"/>
    </source>
</evidence>
<evidence type="ECO:0000256" key="3">
    <source>
        <dbReference type="ARBA" id="ARBA00022505"/>
    </source>
</evidence>
<keyword evidence="4" id="KW-0479">Metal-binding</keyword>
<sequence>MNNQDYRITHHACPRNCYGSCGIIAYSADDRLMKIEGDPDHEITSGKLCPKAYLYVKQVYDPSRLKYPLRQVKRGSGEWERISWQEAYETIAAEIIRNHDLYESNLSLCLTKYSGNFGVVHNSVDQFFNGIGPITKVTGSPCWSAGLDGHLYDFGDYTTSDPANMRHANVIILWGVNPVWTAPHMLKYITEAREKGATVIVIDPILTKTAERADLYIQIPPGEDGAFATLIAKRLIETGKYDEHFINRHTLGFEAYRNYLKGIAEETLLDACDLPSEIADELLYLMAEKGPVFIWQGFGLQRHTNGGQNIRTINALAALTGNIGKIGTGTHFAHQATWSFTSHRQHQNRNRSIPVARFAESIKQLDKPPVDFLWVSSRNFMAQDADVQAIEQALKQVSMIVVVDTQLTATAKYADIVLPTTTFFEEEDVVASYWHHLVSFNEKAIEPYYESKSDFTIACELSKLLNEKRPGFSRFQDDLSIEGYIDQEFNDDIYDLLKIDHWSELIGKPKEAEVDAVAWQHFTFKTPSGKFEFFSESAREDGHPALPEYKPSLKPSVHLPYWLLTPHTLYSLNSQVFSETFTNHESLTLYVSLEAMNDKGLSDGDFVKLYNDQATIPCQIKLNPSLPRDIVVILHGSESHQRMLINQLIPGYETDMGDKGSGAKGIAFNDVFVNFSK</sequence>
<dbReference type="PROSITE" id="PS51669">
    <property type="entry name" value="4FE4S_MOW_BIS_MGD"/>
    <property type="match status" value="1"/>
</dbReference>
<dbReference type="Gene3D" id="2.20.25.90">
    <property type="entry name" value="ADC-like domains"/>
    <property type="match status" value="1"/>
</dbReference>
<dbReference type="AlphaFoldDB" id="A0A1D7QX62"/>
<dbReference type="SMART" id="SM00926">
    <property type="entry name" value="Molybdop_Fe4S4"/>
    <property type="match status" value="1"/>
</dbReference>
<dbReference type="InterPro" id="IPR050612">
    <property type="entry name" value="Prok_Mopterin_Oxidored"/>
</dbReference>
<accession>A0A1D7QX62</accession>
<dbReference type="PANTHER" id="PTHR43742:SF6">
    <property type="entry name" value="OXIDOREDUCTASE YYAE-RELATED"/>
    <property type="match status" value="1"/>
</dbReference>
<dbReference type="CDD" id="cd02766">
    <property type="entry name" value="MopB_3"/>
    <property type="match status" value="1"/>
</dbReference>
<dbReference type="KEGG" id="bbev:BBEV_2253"/>
<keyword evidence="5" id="KW-0560">Oxidoreductase</keyword>
<dbReference type="STRING" id="632773.BBEV_2253"/>
<keyword evidence="6" id="KW-0408">Iron</keyword>
<comment type="cofactor">
    <cofactor evidence="1">
        <name>Mo-bis(molybdopterin guanine dinucleotide)</name>
        <dbReference type="ChEBI" id="CHEBI:60539"/>
    </cofactor>
</comment>
<dbReference type="EMBL" id="CP012502">
    <property type="protein sequence ID" value="AOM83611.1"/>
    <property type="molecule type" value="Genomic_DNA"/>
</dbReference>
<protein>
    <submittedName>
        <fullName evidence="9">Molybdopterin oxidoreductase</fullName>
    </submittedName>
</protein>
<evidence type="ECO:0000256" key="5">
    <source>
        <dbReference type="ARBA" id="ARBA00023002"/>
    </source>
</evidence>
<proteinExistence type="inferred from homology"/>
<evidence type="ECO:0000313" key="9">
    <source>
        <dbReference type="EMBL" id="AOM83611.1"/>
    </source>
</evidence>
<evidence type="ECO:0000256" key="7">
    <source>
        <dbReference type="ARBA" id="ARBA00023014"/>
    </source>
</evidence>
<dbReference type="SUPFAM" id="SSF50692">
    <property type="entry name" value="ADC-like"/>
    <property type="match status" value="1"/>
</dbReference>
<dbReference type="InterPro" id="IPR006963">
    <property type="entry name" value="Mopterin_OxRdtase_4Fe-4S_dom"/>
</dbReference>
<dbReference type="GO" id="GO:0016491">
    <property type="term" value="F:oxidoreductase activity"/>
    <property type="evidence" value="ECO:0007669"/>
    <property type="project" value="UniProtKB-KW"/>
</dbReference>
<dbReference type="InterPro" id="IPR006657">
    <property type="entry name" value="MoPterin_dinucl-bd_dom"/>
</dbReference>
<evidence type="ECO:0000259" key="8">
    <source>
        <dbReference type="PROSITE" id="PS51669"/>
    </source>
</evidence>
<dbReference type="Gene3D" id="3.40.228.10">
    <property type="entry name" value="Dimethylsulfoxide Reductase, domain 2"/>
    <property type="match status" value="1"/>
</dbReference>